<gene>
    <name evidence="2" type="ORF">EV696_102184</name>
</gene>
<reference evidence="2 3" key="1">
    <citation type="submission" date="2019-03" db="EMBL/GenBank/DDBJ databases">
        <title>Genomic Encyclopedia of Type Strains, Phase IV (KMG-IV): sequencing the most valuable type-strain genomes for metagenomic binning, comparative biology and taxonomic classification.</title>
        <authorList>
            <person name="Goeker M."/>
        </authorList>
    </citation>
    <scope>NUCLEOTIDE SEQUENCE [LARGE SCALE GENOMIC DNA]</scope>
    <source>
        <strain evidence="2 3">DSM 103792</strain>
    </source>
</reference>
<evidence type="ECO:0000259" key="1">
    <source>
        <dbReference type="Pfam" id="PF03781"/>
    </source>
</evidence>
<feature type="domain" description="Sulfatase-modifying factor enzyme-like" evidence="1">
    <location>
        <begin position="46"/>
        <end position="187"/>
    </location>
</feature>
<sequence length="298" mass="33788">MLGLQHEQQHQELLLSDLLYHFAQNPLYPAYLESSMPVVGEADAQSWHVYQGGLFELGHEQSSERFAFDNESPRHPVFLAPHRLARRLVSTDEFRQFIDDGGYQQAKLWLADGWQWRQQQAIDAPLYWRRDATGGWQEFTLYGLHPLSADAAVAHISYYEADAFARWAGKRLPTEAEWEHAAAQSSLSEHAEVLRAQCKIDADFFGQLWQWTSSSYTPYPGFQPASGAVGEYNGKFMCNNGVARQRVRYALCPRTLELSQLLLSIRSLAIQRHSSSRQRLTAMLNGPASTPCLVQATA</sequence>
<protein>
    <submittedName>
        <fullName evidence="2">Ergothioneine biosynthesis protein EgtB</fullName>
    </submittedName>
</protein>
<dbReference type="Gene3D" id="3.90.1580.10">
    <property type="entry name" value="paralog of FGE (formylglycine-generating enzyme)"/>
    <property type="match status" value="1"/>
</dbReference>
<accession>A0A4R6UTM9</accession>
<dbReference type="InterPro" id="IPR016187">
    <property type="entry name" value="CTDL_fold"/>
</dbReference>
<evidence type="ECO:0000313" key="2">
    <source>
        <dbReference type="EMBL" id="TDQ50502.1"/>
    </source>
</evidence>
<dbReference type="InterPro" id="IPR042095">
    <property type="entry name" value="SUMF_sf"/>
</dbReference>
<dbReference type="SUPFAM" id="SSF56436">
    <property type="entry name" value="C-type lectin-like"/>
    <property type="match status" value="1"/>
</dbReference>
<organism evidence="2 3">
    <name type="scientific">Permianibacter aggregans</name>
    <dbReference type="NCBI Taxonomy" id="1510150"/>
    <lineage>
        <taxon>Bacteria</taxon>
        <taxon>Pseudomonadati</taxon>
        <taxon>Pseudomonadota</taxon>
        <taxon>Gammaproteobacteria</taxon>
        <taxon>Pseudomonadales</taxon>
        <taxon>Pseudomonadaceae</taxon>
        <taxon>Permianibacter</taxon>
    </lineage>
</organism>
<dbReference type="AlphaFoldDB" id="A0A4R6UTM9"/>
<evidence type="ECO:0000313" key="3">
    <source>
        <dbReference type="Proteomes" id="UP000295375"/>
    </source>
</evidence>
<dbReference type="InterPro" id="IPR005532">
    <property type="entry name" value="SUMF_dom"/>
</dbReference>
<dbReference type="PANTHER" id="PTHR23150:SF36">
    <property type="entry name" value="HERCYNINE OXYGENASE"/>
    <property type="match status" value="1"/>
</dbReference>
<keyword evidence="3" id="KW-1185">Reference proteome</keyword>
<dbReference type="Proteomes" id="UP000295375">
    <property type="component" value="Unassembled WGS sequence"/>
</dbReference>
<dbReference type="EMBL" id="SNYM01000002">
    <property type="protein sequence ID" value="TDQ50502.1"/>
    <property type="molecule type" value="Genomic_DNA"/>
</dbReference>
<dbReference type="Pfam" id="PF03781">
    <property type="entry name" value="FGE-sulfatase"/>
    <property type="match status" value="1"/>
</dbReference>
<comment type="caution">
    <text evidence="2">The sequence shown here is derived from an EMBL/GenBank/DDBJ whole genome shotgun (WGS) entry which is preliminary data.</text>
</comment>
<name>A0A4R6UTM9_9GAMM</name>
<proteinExistence type="predicted"/>
<dbReference type="InterPro" id="IPR051043">
    <property type="entry name" value="Sulfatase_Mod_Factor_Kinase"/>
</dbReference>
<dbReference type="PANTHER" id="PTHR23150">
    <property type="entry name" value="SULFATASE MODIFYING FACTOR 1, 2"/>
    <property type="match status" value="1"/>
</dbReference>